<evidence type="ECO:0000256" key="8">
    <source>
        <dbReference type="ARBA" id="ARBA00022840"/>
    </source>
</evidence>
<evidence type="ECO:0000313" key="14">
    <source>
        <dbReference type="Proteomes" id="UP000198287"/>
    </source>
</evidence>
<feature type="domain" description="Ubiquitin-activating enzyme E1 C-terminal" evidence="12">
    <location>
        <begin position="903"/>
        <end position="1028"/>
    </location>
</feature>
<gene>
    <name evidence="13" type="ORF">Fcan01_22309</name>
</gene>
<dbReference type="Gene3D" id="3.40.50.720">
    <property type="entry name" value="NAD(P)-binding Rossmann-like Domain"/>
    <property type="match status" value="2"/>
</dbReference>
<evidence type="ECO:0000256" key="6">
    <source>
        <dbReference type="ARBA" id="ARBA00022741"/>
    </source>
</evidence>
<dbReference type="GO" id="GO:0004839">
    <property type="term" value="F:ubiquitin activating enzyme activity"/>
    <property type="evidence" value="ECO:0007669"/>
    <property type="project" value="TreeGrafter"/>
</dbReference>
<organism evidence="13 14">
    <name type="scientific">Folsomia candida</name>
    <name type="common">Springtail</name>
    <dbReference type="NCBI Taxonomy" id="158441"/>
    <lineage>
        <taxon>Eukaryota</taxon>
        <taxon>Metazoa</taxon>
        <taxon>Ecdysozoa</taxon>
        <taxon>Arthropoda</taxon>
        <taxon>Hexapoda</taxon>
        <taxon>Collembola</taxon>
        <taxon>Entomobryomorpha</taxon>
        <taxon>Isotomoidea</taxon>
        <taxon>Isotomidae</taxon>
        <taxon>Proisotominae</taxon>
        <taxon>Folsomia</taxon>
    </lineage>
</organism>
<dbReference type="Pfam" id="PF09358">
    <property type="entry name" value="E1_UFD"/>
    <property type="match status" value="1"/>
</dbReference>
<dbReference type="Gene3D" id="3.40.50.12550">
    <property type="entry name" value="Ubiquitin-activating enzyme E1, inactive adenylation domain, subdomain 2"/>
    <property type="match status" value="1"/>
</dbReference>
<evidence type="ECO:0000256" key="3">
    <source>
        <dbReference type="ARBA" id="ARBA00005673"/>
    </source>
</evidence>
<comment type="pathway">
    <text evidence="2">Protein modification; protein ubiquitination.</text>
</comment>
<dbReference type="GO" id="GO:0005524">
    <property type="term" value="F:ATP binding"/>
    <property type="evidence" value="ECO:0007669"/>
    <property type="project" value="UniProtKB-KW"/>
</dbReference>
<dbReference type="OMA" id="GANLHAF"/>
<dbReference type="InterPro" id="IPR042302">
    <property type="entry name" value="E1_FCCH_sf"/>
</dbReference>
<proteinExistence type="inferred from homology"/>
<dbReference type="InterPro" id="IPR035985">
    <property type="entry name" value="Ubiquitin-activating_enz"/>
</dbReference>
<evidence type="ECO:0000256" key="10">
    <source>
        <dbReference type="PROSITE-ProRule" id="PRU10132"/>
    </source>
</evidence>
<dbReference type="GO" id="GO:0006511">
    <property type="term" value="P:ubiquitin-dependent protein catabolic process"/>
    <property type="evidence" value="ECO:0007669"/>
    <property type="project" value="TreeGrafter"/>
</dbReference>
<dbReference type="GO" id="GO:0006974">
    <property type="term" value="P:DNA damage response"/>
    <property type="evidence" value="ECO:0007669"/>
    <property type="project" value="TreeGrafter"/>
</dbReference>
<dbReference type="FunFam" id="3.10.290.60:FF:000001">
    <property type="entry name" value="Ubiquitin-activating enzyme E1 2"/>
    <property type="match status" value="1"/>
</dbReference>
<comment type="catalytic activity">
    <reaction evidence="1">
        <text>ATP + ubiquitin + [E1 ubiquitin-activating enzyme]-L-cysteine = AMP + diphosphate + S-ubiquitinyl-[E1 ubiquitin-activating enzyme]-L-cysteine.</text>
        <dbReference type="EC" id="6.2.1.45"/>
    </reaction>
</comment>
<dbReference type="CDD" id="cd01490">
    <property type="entry name" value="Ube1_repeat2"/>
    <property type="match status" value="1"/>
</dbReference>
<dbReference type="SMART" id="SM00985">
    <property type="entry name" value="UBA_e1_C"/>
    <property type="match status" value="1"/>
</dbReference>
<evidence type="ECO:0000256" key="4">
    <source>
        <dbReference type="ARBA" id="ARBA00012990"/>
    </source>
</evidence>
<dbReference type="Gene3D" id="3.10.290.60">
    <property type="entry name" value="Ubiquitin-activating enzyme E1, UFD domain"/>
    <property type="match status" value="1"/>
</dbReference>
<evidence type="ECO:0000256" key="5">
    <source>
        <dbReference type="ARBA" id="ARBA00022598"/>
    </source>
</evidence>
<dbReference type="Pfam" id="PF00899">
    <property type="entry name" value="ThiF"/>
    <property type="match status" value="2"/>
</dbReference>
<keyword evidence="7 11" id="KW-0833">Ubl conjugation pathway</keyword>
<evidence type="ECO:0000256" key="1">
    <source>
        <dbReference type="ARBA" id="ARBA00000488"/>
    </source>
</evidence>
<reference evidence="13 14" key="1">
    <citation type="submission" date="2015-12" db="EMBL/GenBank/DDBJ databases">
        <title>The genome of Folsomia candida.</title>
        <authorList>
            <person name="Faddeeva A."/>
            <person name="Derks M.F."/>
            <person name="Anvar Y."/>
            <person name="Smit S."/>
            <person name="Van Straalen N."/>
            <person name="Roelofs D."/>
        </authorList>
    </citation>
    <scope>NUCLEOTIDE SEQUENCE [LARGE SCALE GENOMIC DNA]</scope>
    <source>
        <strain evidence="13 14">VU population</strain>
        <tissue evidence="13">Whole body</tissue>
    </source>
</reference>
<dbReference type="InterPro" id="IPR038252">
    <property type="entry name" value="UBA_E1_C_sf"/>
</dbReference>
<dbReference type="STRING" id="158441.A0A226DBQ8"/>
<dbReference type="InterPro" id="IPR032418">
    <property type="entry name" value="E1_FCCH"/>
</dbReference>
<feature type="active site" description="Glycyl thioester intermediate" evidence="10">
    <location>
        <position position="617"/>
    </location>
</feature>
<comment type="similarity">
    <text evidence="3 11">Belongs to the ubiquitin-activating E1 family.</text>
</comment>
<dbReference type="Pfam" id="PF10585">
    <property type="entry name" value="UBA_E1_SCCH"/>
    <property type="match status" value="1"/>
</dbReference>
<dbReference type="Gene3D" id="2.40.30.180">
    <property type="entry name" value="Ubiquitin-activating enzyme E1, FCCH domain"/>
    <property type="match status" value="1"/>
</dbReference>
<dbReference type="InterPro" id="IPR000594">
    <property type="entry name" value="ThiF_NAD_FAD-bd"/>
</dbReference>
<evidence type="ECO:0000256" key="11">
    <source>
        <dbReference type="RuleBase" id="RU000519"/>
    </source>
</evidence>
<protein>
    <recommendedName>
        <fullName evidence="4">E1 ubiquitin-activating enzyme</fullName>
        <ecNumber evidence="4">6.2.1.45</ecNumber>
    </recommendedName>
    <alternativeName>
        <fullName evidence="9">Ubiquitin-activating enzyme E1</fullName>
    </alternativeName>
</protein>
<dbReference type="Pfam" id="PF16190">
    <property type="entry name" value="E1_FCCH"/>
    <property type="match status" value="1"/>
</dbReference>
<accession>A0A226DBQ8</accession>
<dbReference type="OrthoDB" id="10252231at2759"/>
<keyword evidence="5 11" id="KW-0436">Ligase</keyword>
<dbReference type="PRINTS" id="PR01849">
    <property type="entry name" value="UBIQUITINACT"/>
</dbReference>
<dbReference type="FunFam" id="2.40.30.180:FF:000001">
    <property type="entry name" value="ubiquitin-like modifier-activating enzyme 1"/>
    <property type="match status" value="1"/>
</dbReference>
<dbReference type="InterPro" id="IPR032420">
    <property type="entry name" value="E1_4HB"/>
</dbReference>
<dbReference type="PANTHER" id="PTHR10953">
    <property type="entry name" value="UBIQUITIN-ACTIVATING ENZYME E1"/>
    <property type="match status" value="1"/>
</dbReference>
<dbReference type="InterPro" id="IPR019572">
    <property type="entry name" value="UBA_E1_SCCH"/>
</dbReference>
<dbReference type="InterPro" id="IPR018965">
    <property type="entry name" value="Ub-activating_enz_E1_C"/>
</dbReference>
<dbReference type="PROSITE" id="PS00865">
    <property type="entry name" value="UBIQUITIN_ACTIVAT_2"/>
    <property type="match status" value="1"/>
</dbReference>
<evidence type="ECO:0000259" key="12">
    <source>
        <dbReference type="SMART" id="SM00985"/>
    </source>
</evidence>
<comment type="caution">
    <text evidence="13">The sequence shown here is derived from an EMBL/GenBank/DDBJ whole genome shotgun (WGS) entry which is preliminary data.</text>
</comment>
<dbReference type="GO" id="GO:0005634">
    <property type="term" value="C:nucleus"/>
    <property type="evidence" value="ECO:0007669"/>
    <property type="project" value="TreeGrafter"/>
</dbReference>
<dbReference type="InterPro" id="IPR042063">
    <property type="entry name" value="Ubi_acti_E1_SCCH"/>
</dbReference>
<dbReference type="PANTHER" id="PTHR10953:SF4">
    <property type="entry name" value="UBIQUITIN-ACTIVATING ENZYME E1 C-TERMINAL DOMAIN-CONTAINING PROTEIN"/>
    <property type="match status" value="1"/>
</dbReference>
<dbReference type="EMBL" id="LNIX01000024">
    <property type="protein sequence ID" value="OXA42952.1"/>
    <property type="molecule type" value="Genomic_DNA"/>
</dbReference>
<dbReference type="FunFam" id="1.10.10.2660:FF:000001">
    <property type="entry name" value="Ubiquitin-activating enzyme E1 1"/>
    <property type="match status" value="1"/>
</dbReference>
<dbReference type="Proteomes" id="UP000198287">
    <property type="component" value="Unassembled WGS sequence"/>
</dbReference>
<name>A0A226DBQ8_FOLCA</name>
<dbReference type="InterPro" id="IPR000011">
    <property type="entry name" value="UBQ/SUMO-activ_enz_E1-like"/>
</dbReference>
<dbReference type="UniPathway" id="UPA00143"/>
<dbReference type="InterPro" id="IPR018075">
    <property type="entry name" value="UBQ-activ_enz_E1"/>
</dbReference>
<keyword evidence="14" id="KW-1185">Reference proteome</keyword>
<keyword evidence="8 11" id="KW-0067">ATP-binding</keyword>
<sequence>MDKFNKVFKRSSGKGRAWTRIPEVVQAVEKKFVPLIQPKGAHRPYEVVIVTHLTREIEPIEVNIVPYHGSSVNNNGAGIDENLYSRQLYVLGKEAMARMAASNNLISGLGGLGVEVAKNVILSEVKSVTLQDATTTTWDDLRKEKYSTVVVTETSGVSNLLEIGNWCHDNGVSFILAETKGLFSRIFCDFGPEFSVLDVNGENPVTTLIAGVTKEEQGVVTCLNGSPDAFEDGDFVKFSEVQGMTELNDHDPIQIEVTGPYTFKLKVDTRGMTDYIRGGVVSQVKTVKKLSFKRLEESIAAPEYIIADWGKLEHTETINIAFQALDAFVSQYSRRPRPYNAEDADSFVEIATDLANRMEVRLNVKVARIFSFICSGQVCPMNGLMGGVVAQEVMKSVSRKFHPLFQWMFFDSIECLPFEFDGETGALKSTLDETDFQGSGSRYDGQIAVFGKNFQQSLGDEVVCGCELLKNFAMMGLGGGDKGKIFVTDMDLIERSNLNRQFLFRPKDVGQAKSVCAAQAALEINPGITIEHHVNRVGPETEATYNDDFFENLSGVANALDNVDARIYMDRRCVYYRKPLLESGTLGTKGNTQVVNPNMTESYSSSQDPPEKSIPICTLKNFPNAIEHTLQWARDLFEGIFKQSAENAAQFLSDPRYLERTLKLPGSQPLEILESVKKCLMDDRPKDFQGCVTWARLLWEDSFNNTIQQLLFNFPPDQTTSTGQPFWSGPKRCPKAMTFTTEDDLCVDFVFAGANLRAEMYGIPQVRDRTRVGNMAAAVHVPVFQPRTGMRIALTEVEAQSQFGTLDSDRLEELKTILEDRGLNITPIEFEKDDDSNLHMDFIVAASNARATNYSIELANRLKSKLIAGKIIPAIATTTSVVSGLVCLELIKLVGGETNIEKYKNGFVNLAIPLFGFSEPVAAPKLTYHDTQFTLWDRFEVQGEMTLKEFLDHFKDRHNLKITVLSHDVCIIYSFYMQKEKREERLKLPLVQVVRNVSRRPIEPHVKALVFVLFCTDDDGEYVRVPYVRYVIPPSQLKTNA</sequence>
<dbReference type="InterPro" id="IPR045886">
    <property type="entry name" value="ThiF/MoeB/HesA"/>
</dbReference>
<dbReference type="SUPFAM" id="SSF69572">
    <property type="entry name" value="Activating enzymes of the ubiquitin-like proteins"/>
    <property type="match status" value="2"/>
</dbReference>
<dbReference type="Pfam" id="PF16191">
    <property type="entry name" value="E1_4HB"/>
    <property type="match status" value="1"/>
</dbReference>
<dbReference type="Gene3D" id="1.10.10.2660">
    <property type="entry name" value="Ubiquitin-activating enzyme E1, SCCH domain"/>
    <property type="match status" value="1"/>
</dbReference>
<evidence type="ECO:0000256" key="2">
    <source>
        <dbReference type="ARBA" id="ARBA00004906"/>
    </source>
</evidence>
<keyword evidence="6 11" id="KW-0547">Nucleotide-binding</keyword>
<evidence type="ECO:0000256" key="9">
    <source>
        <dbReference type="ARBA" id="ARBA00030371"/>
    </source>
</evidence>
<dbReference type="EC" id="6.2.1.45" evidence="4"/>
<dbReference type="NCBIfam" id="TIGR01408">
    <property type="entry name" value="Ube1"/>
    <property type="match status" value="1"/>
</dbReference>
<dbReference type="AlphaFoldDB" id="A0A226DBQ8"/>
<dbReference type="InterPro" id="IPR033127">
    <property type="entry name" value="UBQ-activ_enz_E1_Cys_AS"/>
</dbReference>
<dbReference type="GO" id="GO:0005737">
    <property type="term" value="C:cytoplasm"/>
    <property type="evidence" value="ECO:0007669"/>
    <property type="project" value="TreeGrafter"/>
</dbReference>
<evidence type="ECO:0000256" key="7">
    <source>
        <dbReference type="ARBA" id="ARBA00022786"/>
    </source>
</evidence>
<evidence type="ECO:0000313" key="13">
    <source>
        <dbReference type="EMBL" id="OXA42952.1"/>
    </source>
</evidence>